<dbReference type="Pfam" id="PF04972">
    <property type="entry name" value="BON"/>
    <property type="match status" value="1"/>
</dbReference>
<evidence type="ECO:0000313" key="5">
    <source>
        <dbReference type="EMBL" id="GLH99737.1"/>
    </source>
</evidence>
<dbReference type="Gene3D" id="3.30.1340.30">
    <property type="match status" value="1"/>
</dbReference>
<dbReference type="PROSITE" id="PS50914">
    <property type="entry name" value="BON"/>
    <property type="match status" value="1"/>
</dbReference>
<dbReference type="Proteomes" id="UP001144280">
    <property type="component" value="Unassembled WGS sequence"/>
</dbReference>
<dbReference type="InterPro" id="IPR046342">
    <property type="entry name" value="CBS_dom_sf"/>
</dbReference>
<dbReference type="EMBL" id="BSDI01000027">
    <property type="protein sequence ID" value="GLH99737.1"/>
    <property type="molecule type" value="Genomic_DNA"/>
</dbReference>
<dbReference type="SUPFAM" id="SSF54631">
    <property type="entry name" value="CBS-domain pair"/>
    <property type="match status" value="1"/>
</dbReference>
<dbReference type="PROSITE" id="PS51371">
    <property type="entry name" value="CBS"/>
    <property type="match status" value="2"/>
</dbReference>
<dbReference type="CDD" id="cd04586">
    <property type="entry name" value="CBS_pair_BON_assoc"/>
    <property type="match status" value="1"/>
</dbReference>
<dbReference type="InterPro" id="IPR000644">
    <property type="entry name" value="CBS_dom"/>
</dbReference>
<evidence type="ECO:0008006" key="7">
    <source>
        <dbReference type="Google" id="ProtNLM"/>
    </source>
</evidence>
<keyword evidence="1 2" id="KW-0129">CBS domain</keyword>
<dbReference type="PANTHER" id="PTHR43080:SF29">
    <property type="entry name" value="OS02G0818000 PROTEIN"/>
    <property type="match status" value="1"/>
</dbReference>
<reference evidence="5" key="1">
    <citation type="submission" date="2022-12" db="EMBL/GenBank/DDBJ databases">
        <title>New Phytohabitans aurantiacus sp. RD004123 nov., an actinomycete isolated from soil.</title>
        <authorList>
            <person name="Triningsih D.W."/>
            <person name="Harunari E."/>
            <person name="Igarashi Y."/>
        </authorList>
    </citation>
    <scope>NUCLEOTIDE SEQUENCE</scope>
    <source>
        <strain evidence="5">RD004123</strain>
    </source>
</reference>
<feature type="domain" description="BON" evidence="3">
    <location>
        <begin position="146"/>
        <end position="214"/>
    </location>
</feature>
<evidence type="ECO:0000259" key="3">
    <source>
        <dbReference type="PROSITE" id="PS50914"/>
    </source>
</evidence>
<proteinExistence type="predicted"/>
<evidence type="ECO:0000256" key="1">
    <source>
        <dbReference type="ARBA" id="ARBA00023122"/>
    </source>
</evidence>
<dbReference type="RefSeq" id="WP_281899605.1">
    <property type="nucleotide sequence ID" value="NZ_BSDI01000027.1"/>
</dbReference>
<feature type="domain" description="CBS" evidence="4">
    <location>
        <begin position="92"/>
        <end position="148"/>
    </location>
</feature>
<dbReference type="PANTHER" id="PTHR43080">
    <property type="entry name" value="CBS DOMAIN-CONTAINING PROTEIN CBSX3, MITOCHONDRIAL"/>
    <property type="match status" value="1"/>
</dbReference>
<name>A0ABQ5QZM4_9ACTN</name>
<dbReference type="InterPro" id="IPR007055">
    <property type="entry name" value="BON_dom"/>
</dbReference>
<dbReference type="SMART" id="SM00116">
    <property type="entry name" value="CBS"/>
    <property type="match status" value="2"/>
</dbReference>
<organism evidence="5 6">
    <name type="scientific">Phytohabitans aurantiacus</name>
    <dbReference type="NCBI Taxonomy" id="3016789"/>
    <lineage>
        <taxon>Bacteria</taxon>
        <taxon>Bacillati</taxon>
        <taxon>Actinomycetota</taxon>
        <taxon>Actinomycetes</taxon>
        <taxon>Micromonosporales</taxon>
        <taxon>Micromonosporaceae</taxon>
    </lineage>
</organism>
<comment type="caution">
    <text evidence="5">The sequence shown here is derived from an EMBL/GenBank/DDBJ whole genome shotgun (WGS) entry which is preliminary data.</text>
</comment>
<dbReference type="Gene3D" id="3.10.580.10">
    <property type="entry name" value="CBS-domain"/>
    <property type="match status" value="1"/>
</dbReference>
<accession>A0ABQ5QZM4</accession>
<evidence type="ECO:0000256" key="2">
    <source>
        <dbReference type="PROSITE-ProRule" id="PRU00703"/>
    </source>
</evidence>
<feature type="domain" description="CBS" evidence="4">
    <location>
        <begin position="10"/>
        <end position="67"/>
    </location>
</feature>
<sequence length="233" mass="25874">MRKLTVSDVMTVNVATVREDTDYRSIVDMLADRGISAVPVLDRDGRVAGVVSEADLLYKIEFAGAREQRRIFPGRHRTARDKGDGRVARDFMSAPAVTTDRATTVAAAARLMAERRVKRLPVVDADGRLIGIVSRADLLKVHLRPDEQLRQDVIENVLARTLWIEPGRVLVEVKDGVVTLRGRLDRRTLVEMAVRLTAAVPGVVEVADGLTYEMDDSDIALSNWYRSHPFSAT</sequence>
<dbReference type="PIRSF" id="PIRSF036990">
    <property type="entry name" value="UCP036990_CBS_BON"/>
    <property type="match status" value="1"/>
</dbReference>
<dbReference type="InterPro" id="IPR051257">
    <property type="entry name" value="Diverse_CBS-Domain"/>
</dbReference>
<dbReference type="InterPro" id="IPR017080">
    <property type="entry name" value="UCP036990_CBS_BON"/>
</dbReference>
<keyword evidence="6" id="KW-1185">Reference proteome</keyword>
<dbReference type="Pfam" id="PF00571">
    <property type="entry name" value="CBS"/>
    <property type="match status" value="2"/>
</dbReference>
<evidence type="ECO:0000313" key="6">
    <source>
        <dbReference type="Proteomes" id="UP001144280"/>
    </source>
</evidence>
<gene>
    <name evidence="5" type="ORF">Pa4123_50130</name>
</gene>
<evidence type="ECO:0000259" key="4">
    <source>
        <dbReference type="PROSITE" id="PS51371"/>
    </source>
</evidence>
<protein>
    <recommendedName>
        <fullName evidence="7">CBS domain-containing protein</fullName>
    </recommendedName>
</protein>